<dbReference type="EMBL" id="JAWDGP010004837">
    <property type="protein sequence ID" value="KAK3761788.1"/>
    <property type="molecule type" value="Genomic_DNA"/>
</dbReference>
<gene>
    <name evidence="1" type="ORF">RRG08_007569</name>
</gene>
<organism evidence="1 2">
    <name type="scientific">Elysia crispata</name>
    <name type="common">lettuce slug</name>
    <dbReference type="NCBI Taxonomy" id="231223"/>
    <lineage>
        <taxon>Eukaryota</taxon>
        <taxon>Metazoa</taxon>
        <taxon>Spiralia</taxon>
        <taxon>Lophotrochozoa</taxon>
        <taxon>Mollusca</taxon>
        <taxon>Gastropoda</taxon>
        <taxon>Heterobranchia</taxon>
        <taxon>Euthyneura</taxon>
        <taxon>Panpulmonata</taxon>
        <taxon>Sacoglossa</taxon>
        <taxon>Placobranchoidea</taxon>
        <taxon>Plakobranchidae</taxon>
        <taxon>Elysia</taxon>
    </lineage>
</organism>
<keyword evidence="2" id="KW-1185">Reference proteome</keyword>
<reference evidence="1" key="1">
    <citation type="journal article" date="2023" name="G3 (Bethesda)">
        <title>A reference genome for the long-term kleptoplast-retaining sea slug Elysia crispata morphotype clarki.</title>
        <authorList>
            <person name="Eastman K.E."/>
            <person name="Pendleton A.L."/>
            <person name="Shaikh M.A."/>
            <person name="Suttiyut T."/>
            <person name="Ogas R."/>
            <person name="Tomko P."/>
            <person name="Gavelis G."/>
            <person name="Widhalm J.R."/>
            <person name="Wisecaver J.H."/>
        </authorList>
    </citation>
    <scope>NUCLEOTIDE SEQUENCE</scope>
    <source>
        <strain evidence="1">ECLA1</strain>
    </source>
</reference>
<comment type="caution">
    <text evidence="1">The sequence shown here is derived from an EMBL/GenBank/DDBJ whole genome shotgun (WGS) entry which is preliminary data.</text>
</comment>
<evidence type="ECO:0000313" key="2">
    <source>
        <dbReference type="Proteomes" id="UP001283361"/>
    </source>
</evidence>
<protein>
    <submittedName>
        <fullName evidence="1">Uncharacterized protein</fullName>
    </submittedName>
</protein>
<proteinExistence type="predicted"/>
<dbReference type="AlphaFoldDB" id="A0AAE1D9X5"/>
<sequence>MSVSKPKCLKWRGDLWYHLERCLKCFLEQIVMTFPSRVHLEHEHLLDRVTHFTMRFERVYCVSEDVVIVNDDGDLGRHTRQGCGKTGRGNGGIVVAADGVGVPVSFYVIDLVLWLRQSRYELTWLLGNPHSYRRAEVCMWVSRISSRKVASRYFTTTNVLRGKRSSFTGSLQKLEMAQVQGDTLLYSVFRTAFKLIPDQN</sequence>
<dbReference type="Proteomes" id="UP001283361">
    <property type="component" value="Unassembled WGS sequence"/>
</dbReference>
<accession>A0AAE1D9X5</accession>
<evidence type="ECO:0000313" key="1">
    <source>
        <dbReference type="EMBL" id="KAK3761788.1"/>
    </source>
</evidence>
<name>A0AAE1D9X5_9GAST</name>